<evidence type="ECO:0000256" key="2">
    <source>
        <dbReference type="ARBA" id="ARBA00005787"/>
    </source>
</evidence>
<keyword evidence="8" id="KW-1185">Reference proteome</keyword>
<dbReference type="PANTHER" id="PTHR31548:SF1">
    <property type="entry name" value="LD47387P"/>
    <property type="match status" value="1"/>
</dbReference>
<feature type="transmembrane region" description="Helical" evidence="6">
    <location>
        <begin position="130"/>
        <end position="152"/>
    </location>
</feature>
<comment type="subcellular location">
    <subcellularLocation>
        <location evidence="1">Membrane</location>
        <topology evidence="1">Multi-pass membrane protein</topology>
    </subcellularLocation>
</comment>
<dbReference type="PANTHER" id="PTHR31548">
    <property type="entry name" value="CLARIN"/>
    <property type="match status" value="1"/>
</dbReference>
<gene>
    <name evidence="7" type="primary">Acey_s0083.g1619</name>
    <name evidence="7" type="ORF">Y032_0083g1619</name>
</gene>
<sequence>MGVTSRKIAVFLALIFYLISLSLVVCSFLTEYWVVSAVTNENYGSAGRSRVNSGLLSGMREVDWGLGVRYMPFSVLDEIQNEISFYSRILWIFILFFIALGILWICVGIVTSLLSSFTAQEDSIAGPIGIYLWSLLAILSLSASCVIFYIQFHSTMQKNLLTFELVQAGYSTQGLAKLGSSFYFMLGALVALYFPPLFVFISTDNGKNGKCPRAASTDPTALLY</sequence>
<reference evidence="8" key="1">
    <citation type="journal article" date="2015" name="Nat. Genet.">
        <title>The genome and transcriptome of the zoonotic hookworm Ancylostoma ceylanicum identify infection-specific gene families.</title>
        <authorList>
            <person name="Schwarz E.M."/>
            <person name="Hu Y."/>
            <person name="Antoshechkin I."/>
            <person name="Miller M.M."/>
            <person name="Sternberg P.W."/>
            <person name="Aroian R.V."/>
        </authorList>
    </citation>
    <scope>NUCLEOTIDE SEQUENCE</scope>
    <source>
        <strain evidence="8">HY135</strain>
    </source>
</reference>
<dbReference type="OrthoDB" id="10012538at2759"/>
<accession>A0A016TQZ5</accession>
<proteinExistence type="inferred from homology"/>
<evidence type="ECO:0000256" key="3">
    <source>
        <dbReference type="ARBA" id="ARBA00022692"/>
    </source>
</evidence>
<evidence type="ECO:0000313" key="8">
    <source>
        <dbReference type="Proteomes" id="UP000024635"/>
    </source>
</evidence>
<keyword evidence="5 6" id="KW-0472">Membrane</keyword>
<feature type="transmembrane region" description="Helical" evidence="6">
    <location>
        <begin position="182"/>
        <end position="201"/>
    </location>
</feature>
<dbReference type="Pfam" id="PF25807">
    <property type="entry name" value="Clarin-2"/>
    <property type="match status" value="1"/>
</dbReference>
<dbReference type="Proteomes" id="UP000024635">
    <property type="component" value="Unassembled WGS sequence"/>
</dbReference>
<name>A0A016TQZ5_9BILA</name>
<dbReference type="GO" id="GO:0016020">
    <property type="term" value="C:membrane"/>
    <property type="evidence" value="ECO:0007669"/>
    <property type="project" value="UniProtKB-SubCell"/>
</dbReference>
<dbReference type="EMBL" id="JARK01001419">
    <property type="protein sequence ID" value="EYC05161.1"/>
    <property type="molecule type" value="Genomic_DNA"/>
</dbReference>
<feature type="transmembrane region" description="Helical" evidence="6">
    <location>
        <begin position="89"/>
        <end position="118"/>
    </location>
</feature>
<evidence type="ECO:0000256" key="1">
    <source>
        <dbReference type="ARBA" id="ARBA00004141"/>
    </source>
</evidence>
<dbReference type="GO" id="GO:0007605">
    <property type="term" value="P:sensory perception of sound"/>
    <property type="evidence" value="ECO:0007669"/>
    <property type="project" value="UniProtKB-ARBA"/>
</dbReference>
<keyword evidence="3 6" id="KW-0812">Transmembrane</keyword>
<evidence type="ECO:0000256" key="6">
    <source>
        <dbReference type="SAM" id="Phobius"/>
    </source>
</evidence>
<dbReference type="STRING" id="53326.A0A016TQZ5"/>
<dbReference type="InterPro" id="IPR026748">
    <property type="entry name" value="Clarin"/>
</dbReference>
<keyword evidence="4 6" id="KW-1133">Transmembrane helix</keyword>
<evidence type="ECO:0000256" key="5">
    <source>
        <dbReference type="ARBA" id="ARBA00023136"/>
    </source>
</evidence>
<protein>
    <submittedName>
        <fullName evidence="7">Uncharacterized protein</fullName>
    </submittedName>
</protein>
<feature type="transmembrane region" description="Helical" evidence="6">
    <location>
        <begin position="12"/>
        <end position="35"/>
    </location>
</feature>
<evidence type="ECO:0000313" key="7">
    <source>
        <dbReference type="EMBL" id="EYC05161.1"/>
    </source>
</evidence>
<evidence type="ECO:0000256" key="4">
    <source>
        <dbReference type="ARBA" id="ARBA00022989"/>
    </source>
</evidence>
<comment type="similarity">
    <text evidence="2">Belongs to the clarin family.</text>
</comment>
<dbReference type="Gene3D" id="1.20.140.150">
    <property type="match status" value="1"/>
</dbReference>
<dbReference type="AlphaFoldDB" id="A0A016TQZ5"/>
<organism evidence="7 8">
    <name type="scientific">Ancylostoma ceylanicum</name>
    <dbReference type="NCBI Taxonomy" id="53326"/>
    <lineage>
        <taxon>Eukaryota</taxon>
        <taxon>Metazoa</taxon>
        <taxon>Ecdysozoa</taxon>
        <taxon>Nematoda</taxon>
        <taxon>Chromadorea</taxon>
        <taxon>Rhabditida</taxon>
        <taxon>Rhabditina</taxon>
        <taxon>Rhabditomorpha</taxon>
        <taxon>Strongyloidea</taxon>
        <taxon>Ancylostomatidae</taxon>
        <taxon>Ancylostomatinae</taxon>
        <taxon>Ancylostoma</taxon>
    </lineage>
</organism>
<comment type="caution">
    <text evidence="7">The sequence shown here is derived from an EMBL/GenBank/DDBJ whole genome shotgun (WGS) entry which is preliminary data.</text>
</comment>